<name>A0ABY5RPM0_9HYPH</name>
<evidence type="ECO:0000313" key="2">
    <source>
        <dbReference type="EMBL" id="UVF17949.1"/>
    </source>
</evidence>
<dbReference type="RefSeq" id="WP_173949171.1">
    <property type="nucleotide sequence ID" value="NZ_CP102845.1"/>
</dbReference>
<dbReference type="Proteomes" id="UP001017257">
    <property type="component" value="Chromosome"/>
</dbReference>
<proteinExistence type="predicted"/>
<keyword evidence="3" id="KW-1185">Reference proteome</keyword>
<keyword evidence="1" id="KW-0812">Transmembrane</keyword>
<keyword evidence="1" id="KW-1133">Transmembrane helix</keyword>
<accession>A0ABY5RPM0</accession>
<sequence>MDGSDQLGSAVTLGIVLAVGVVLVLLLIWLVRAVWRWMMGDTRSAKKAQKQEPVADPVKPIGSAGVTASDLFVVRSNLNAIARQVEDLERRLRLEGGARTKEMAATRD</sequence>
<organism evidence="2 3">
    <name type="scientific">Microvirga terrae</name>
    <dbReference type="NCBI Taxonomy" id="2740529"/>
    <lineage>
        <taxon>Bacteria</taxon>
        <taxon>Pseudomonadati</taxon>
        <taxon>Pseudomonadota</taxon>
        <taxon>Alphaproteobacteria</taxon>
        <taxon>Hyphomicrobiales</taxon>
        <taxon>Methylobacteriaceae</taxon>
        <taxon>Microvirga</taxon>
    </lineage>
</organism>
<gene>
    <name evidence="2" type="ORF">HPT29_015645</name>
</gene>
<dbReference type="EMBL" id="CP102845">
    <property type="protein sequence ID" value="UVF17949.1"/>
    <property type="molecule type" value="Genomic_DNA"/>
</dbReference>
<keyword evidence="1" id="KW-0472">Membrane</keyword>
<protein>
    <submittedName>
        <fullName evidence="2">Uncharacterized protein</fullName>
    </submittedName>
</protein>
<reference evidence="2" key="1">
    <citation type="submission" date="2022-08" db="EMBL/GenBank/DDBJ databases">
        <title>Microvirga terrae sp. nov., isolated from soil.</title>
        <authorList>
            <person name="Kim K.H."/>
            <person name="Seo Y.L."/>
            <person name="Kim J.M."/>
            <person name="Lee J.K."/>
            <person name="Han D.M."/>
            <person name="Jeon C.O."/>
        </authorList>
    </citation>
    <scope>NUCLEOTIDE SEQUENCE</scope>
    <source>
        <strain evidence="2">R24</strain>
    </source>
</reference>
<feature type="transmembrane region" description="Helical" evidence="1">
    <location>
        <begin position="12"/>
        <end position="35"/>
    </location>
</feature>
<evidence type="ECO:0000256" key="1">
    <source>
        <dbReference type="SAM" id="Phobius"/>
    </source>
</evidence>
<evidence type="ECO:0000313" key="3">
    <source>
        <dbReference type="Proteomes" id="UP001017257"/>
    </source>
</evidence>